<accession>A0A6A6U3G1</accession>
<evidence type="ECO:0000313" key="2">
    <source>
        <dbReference type="EMBL" id="KAF2665484.1"/>
    </source>
</evidence>
<dbReference type="Proteomes" id="UP000799302">
    <property type="component" value="Unassembled WGS sequence"/>
</dbReference>
<dbReference type="AlphaFoldDB" id="A0A6A6U3G1"/>
<feature type="compositionally biased region" description="Low complexity" evidence="1">
    <location>
        <begin position="156"/>
        <end position="176"/>
    </location>
</feature>
<feature type="compositionally biased region" description="Polar residues" evidence="1">
    <location>
        <begin position="246"/>
        <end position="258"/>
    </location>
</feature>
<dbReference type="EMBL" id="MU004240">
    <property type="protein sequence ID" value="KAF2665484.1"/>
    <property type="molecule type" value="Genomic_DNA"/>
</dbReference>
<sequence>MAHAPPVVEDGYSFADDILYVEVSNKSRHRRATIPELRAILRPSDASDLALSDPVWHWWEAQLLHYGLTPSKTKAVAKTRILDALNKGTLAVPRHITIIESDLKKRWNKKDREAKSALRKSNTSQSQTKTTTTTTTHHTTTTTTTSSVPGSKRKATTSAGPSSSASYKKAKASPQKMVSATTPPKGRGKRTANYTNDSYNQWIPTAGTAQYARRTFPPVYDQPDDYEDDEEPDDDEPDDLPPSYDTVLQETSHSSLPASQPRLGLLNGRYNIESSDLDQWTQFSGYQMTLILTLEGQGLWGAYDFGMHSGIIRLLERPYTASDDRFDFTWRGRENSEGQMTFGDTNRGWIQFLGDGRIAGMITCYGQAHFEGIRVSGNQTRSERDARSMKSEWNDYNEEEYEVENRARWGRSRW</sequence>
<feature type="region of interest" description="Disordered" evidence="1">
    <location>
        <begin position="108"/>
        <end position="201"/>
    </location>
</feature>
<gene>
    <name evidence="2" type="ORF">BT63DRAFT_482421</name>
</gene>
<feature type="region of interest" description="Disordered" evidence="1">
    <location>
        <begin position="213"/>
        <end position="260"/>
    </location>
</feature>
<organism evidence="2 3">
    <name type="scientific">Microthyrium microscopicum</name>
    <dbReference type="NCBI Taxonomy" id="703497"/>
    <lineage>
        <taxon>Eukaryota</taxon>
        <taxon>Fungi</taxon>
        <taxon>Dikarya</taxon>
        <taxon>Ascomycota</taxon>
        <taxon>Pezizomycotina</taxon>
        <taxon>Dothideomycetes</taxon>
        <taxon>Dothideomycetes incertae sedis</taxon>
        <taxon>Microthyriales</taxon>
        <taxon>Microthyriaceae</taxon>
        <taxon>Microthyrium</taxon>
    </lineage>
</organism>
<feature type="compositionally biased region" description="Low complexity" evidence="1">
    <location>
        <begin position="123"/>
        <end position="147"/>
    </location>
</feature>
<feature type="compositionally biased region" description="Acidic residues" evidence="1">
    <location>
        <begin position="222"/>
        <end position="239"/>
    </location>
</feature>
<proteinExistence type="predicted"/>
<feature type="compositionally biased region" description="Polar residues" evidence="1">
    <location>
        <begin position="192"/>
        <end position="201"/>
    </location>
</feature>
<keyword evidence="3" id="KW-1185">Reference proteome</keyword>
<evidence type="ECO:0000313" key="3">
    <source>
        <dbReference type="Proteomes" id="UP000799302"/>
    </source>
</evidence>
<protein>
    <submittedName>
        <fullName evidence="2">Uncharacterized protein</fullName>
    </submittedName>
</protein>
<evidence type="ECO:0000256" key="1">
    <source>
        <dbReference type="SAM" id="MobiDB-lite"/>
    </source>
</evidence>
<dbReference type="OrthoDB" id="4121058at2759"/>
<reference evidence="2" key="1">
    <citation type="journal article" date="2020" name="Stud. Mycol.">
        <title>101 Dothideomycetes genomes: a test case for predicting lifestyles and emergence of pathogens.</title>
        <authorList>
            <person name="Haridas S."/>
            <person name="Albert R."/>
            <person name="Binder M."/>
            <person name="Bloem J."/>
            <person name="Labutti K."/>
            <person name="Salamov A."/>
            <person name="Andreopoulos B."/>
            <person name="Baker S."/>
            <person name="Barry K."/>
            <person name="Bills G."/>
            <person name="Bluhm B."/>
            <person name="Cannon C."/>
            <person name="Castanera R."/>
            <person name="Culley D."/>
            <person name="Daum C."/>
            <person name="Ezra D."/>
            <person name="Gonzalez J."/>
            <person name="Henrissat B."/>
            <person name="Kuo A."/>
            <person name="Liang C."/>
            <person name="Lipzen A."/>
            <person name="Lutzoni F."/>
            <person name="Magnuson J."/>
            <person name="Mondo S."/>
            <person name="Nolan M."/>
            <person name="Ohm R."/>
            <person name="Pangilinan J."/>
            <person name="Park H.-J."/>
            <person name="Ramirez L."/>
            <person name="Alfaro M."/>
            <person name="Sun H."/>
            <person name="Tritt A."/>
            <person name="Yoshinaga Y."/>
            <person name="Zwiers L.-H."/>
            <person name="Turgeon B."/>
            <person name="Goodwin S."/>
            <person name="Spatafora J."/>
            <person name="Crous P."/>
            <person name="Grigoriev I."/>
        </authorList>
    </citation>
    <scope>NUCLEOTIDE SEQUENCE</scope>
    <source>
        <strain evidence="2">CBS 115976</strain>
    </source>
</reference>
<name>A0A6A6U3G1_9PEZI</name>